<dbReference type="Pfam" id="PF14815">
    <property type="entry name" value="NUDIX_4"/>
    <property type="match status" value="1"/>
</dbReference>
<keyword evidence="4" id="KW-0235">DNA replication</keyword>
<dbReference type="PANTHER" id="PTHR47707">
    <property type="entry name" value="8-OXO-DGTP DIPHOSPHATASE"/>
    <property type="match status" value="1"/>
</dbReference>
<sequence>MKKLVRVVGAVIEHQGNILCAQRSEQMSLPLLWEFPGGKIEQGETDIEALKREIQEEMKCDLAVGEKVTTTTHEYDFAIIELTTYRCTLQETMPTLTEHSQIKWLAPKALHQLEWAPADIPAVDLLVEQG</sequence>
<dbReference type="PROSITE" id="PS51462">
    <property type="entry name" value="NUDIX"/>
    <property type="match status" value="1"/>
</dbReference>
<dbReference type="CDD" id="cd03425">
    <property type="entry name" value="NUDIX_MutT_NudA_like"/>
    <property type="match status" value="1"/>
</dbReference>
<evidence type="ECO:0000256" key="6">
    <source>
        <dbReference type="ARBA" id="ARBA00022763"/>
    </source>
</evidence>
<dbReference type="InterPro" id="IPR020476">
    <property type="entry name" value="Nudix_hydrolase"/>
</dbReference>
<name>A0ABN0PCX8_STASI</name>
<dbReference type="RefSeq" id="WP_002479994.1">
    <property type="nucleotide sequence ID" value="NZ_AXDY01000005.1"/>
</dbReference>
<keyword evidence="8" id="KW-0460">Magnesium</keyword>
<dbReference type="InterPro" id="IPR000086">
    <property type="entry name" value="NUDIX_hydrolase_dom"/>
</dbReference>
<dbReference type="EMBL" id="AXDY01000005">
    <property type="protein sequence ID" value="ERS93496.1"/>
    <property type="molecule type" value="Genomic_DNA"/>
</dbReference>
<reference evidence="13 14" key="1">
    <citation type="journal article" date="2013" name="Genome Announc.">
        <title>Draft Genome Sequence of Staphylococcus simulans UMC-CNS-990, Isolated from a Case of Chronic Bovine Mastitis.</title>
        <authorList>
            <person name="Calcutt M.J."/>
            <person name="Foecking M.F."/>
            <person name="Hsieh H.Y."/>
            <person name="Perry J."/>
            <person name="Stewart G.C."/>
            <person name="Middleton J.R."/>
        </authorList>
    </citation>
    <scope>NUCLEOTIDE SEQUENCE [LARGE SCALE GENOMIC DNA]</scope>
    <source>
        <strain evidence="13 14">UMC-CNS-990</strain>
    </source>
</reference>
<feature type="domain" description="Nudix hydrolase" evidence="12">
    <location>
        <begin position="3"/>
        <end position="127"/>
    </location>
</feature>
<evidence type="ECO:0000313" key="14">
    <source>
        <dbReference type="Proteomes" id="UP000017131"/>
    </source>
</evidence>
<dbReference type="EC" id="3.6.1.55" evidence="11"/>
<evidence type="ECO:0000256" key="1">
    <source>
        <dbReference type="ARBA" id="ARBA00001946"/>
    </source>
</evidence>
<dbReference type="PRINTS" id="PR00502">
    <property type="entry name" value="NUDIXFAMILY"/>
</dbReference>
<evidence type="ECO:0000256" key="11">
    <source>
        <dbReference type="ARBA" id="ARBA00038905"/>
    </source>
</evidence>
<dbReference type="PANTHER" id="PTHR47707:SF1">
    <property type="entry name" value="NUDIX HYDROLASE FAMILY PROTEIN"/>
    <property type="match status" value="1"/>
</dbReference>
<evidence type="ECO:0000256" key="9">
    <source>
        <dbReference type="ARBA" id="ARBA00023204"/>
    </source>
</evidence>
<comment type="caution">
    <text evidence="13">The sequence shown here is derived from an EMBL/GenBank/DDBJ whole genome shotgun (WGS) entry which is preliminary data.</text>
</comment>
<keyword evidence="6" id="KW-0227">DNA damage</keyword>
<evidence type="ECO:0000256" key="4">
    <source>
        <dbReference type="ARBA" id="ARBA00022705"/>
    </source>
</evidence>
<evidence type="ECO:0000256" key="5">
    <source>
        <dbReference type="ARBA" id="ARBA00022723"/>
    </source>
</evidence>
<accession>A0ABN0PCX8</accession>
<dbReference type="SUPFAM" id="SSF55811">
    <property type="entry name" value="Nudix"/>
    <property type="match status" value="1"/>
</dbReference>
<comment type="cofactor">
    <cofactor evidence="1">
        <name>Mg(2+)</name>
        <dbReference type="ChEBI" id="CHEBI:18420"/>
    </cofactor>
</comment>
<dbReference type="Proteomes" id="UP000017131">
    <property type="component" value="Unassembled WGS sequence"/>
</dbReference>
<keyword evidence="7" id="KW-0378">Hydrolase</keyword>
<evidence type="ECO:0000256" key="3">
    <source>
        <dbReference type="ARBA" id="ARBA00022457"/>
    </source>
</evidence>
<dbReference type="InterPro" id="IPR015797">
    <property type="entry name" value="NUDIX_hydrolase-like_dom_sf"/>
</dbReference>
<proteinExistence type="inferred from homology"/>
<comment type="catalytic activity">
    <reaction evidence="10">
        <text>8-oxo-dGTP + H2O = 8-oxo-dGMP + diphosphate + H(+)</text>
        <dbReference type="Rhea" id="RHEA:31575"/>
        <dbReference type="ChEBI" id="CHEBI:15377"/>
        <dbReference type="ChEBI" id="CHEBI:15378"/>
        <dbReference type="ChEBI" id="CHEBI:33019"/>
        <dbReference type="ChEBI" id="CHEBI:63224"/>
        <dbReference type="ChEBI" id="CHEBI:77896"/>
        <dbReference type="EC" id="3.6.1.55"/>
    </reaction>
</comment>
<dbReference type="InterPro" id="IPR029119">
    <property type="entry name" value="MutY_C"/>
</dbReference>
<keyword evidence="14" id="KW-1185">Reference proteome</keyword>
<evidence type="ECO:0000313" key="13">
    <source>
        <dbReference type="EMBL" id="ERS93496.1"/>
    </source>
</evidence>
<keyword evidence="5" id="KW-0479">Metal-binding</keyword>
<evidence type="ECO:0000256" key="8">
    <source>
        <dbReference type="ARBA" id="ARBA00022842"/>
    </source>
</evidence>
<evidence type="ECO:0000256" key="7">
    <source>
        <dbReference type="ARBA" id="ARBA00022801"/>
    </source>
</evidence>
<evidence type="ECO:0000259" key="12">
    <source>
        <dbReference type="PROSITE" id="PS51462"/>
    </source>
</evidence>
<keyword evidence="3" id="KW-0515">Mutator protein</keyword>
<evidence type="ECO:0000256" key="10">
    <source>
        <dbReference type="ARBA" id="ARBA00035861"/>
    </source>
</evidence>
<evidence type="ECO:0000256" key="2">
    <source>
        <dbReference type="ARBA" id="ARBA00005582"/>
    </source>
</evidence>
<comment type="similarity">
    <text evidence="2">Belongs to the Nudix hydrolase family.</text>
</comment>
<organism evidence="13 14">
    <name type="scientific">Staphylococcus simulans UMC-CNS-990</name>
    <dbReference type="NCBI Taxonomy" id="1405498"/>
    <lineage>
        <taxon>Bacteria</taxon>
        <taxon>Bacillati</taxon>
        <taxon>Bacillota</taxon>
        <taxon>Bacilli</taxon>
        <taxon>Bacillales</taxon>
        <taxon>Staphylococcaceae</taxon>
        <taxon>Staphylococcus</taxon>
    </lineage>
</organism>
<dbReference type="InterPro" id="IPR047127">
    <property type="entry name" value="MutT-like"/>
</dbReference>
<gene>
    <name evidence="13" type="ORF">SSIM_07265</name>
</gene>
<keyword evidence="9" id="KW-0234">DNA repair</keyword>
<dbReference type="Gene3D" id="3.90.79.10">
    <property type="entry name" value="Nucleoside Triphosphate Pyrophosphohydrolase"/>
    <property type="match status" value="1"/>
</dbReference>
<protein>
    <recommendedName>
        <fullName evidence="11">8-oxo-dGTP diphosphatase</fullName>
        <ecNumber evidence="11">3.6.1.55</ecNumber>
    </recommendedName>
</protein>